<organism evidence="9 10">
    <name type="scientific">Conexibacter arvalis</name>
    <dbReference type="NCBI Taxonomy" id="912552"/>
    <lineage>
        <taxon>Bacteria</taxon>
        <taxon>Bacillati</taxon>
        <taxon>Actinomycetota</taxon>
        <taxon>Thermoleophilia</taxon>
        <taxon>Solirubrobacterales</taxon>
        <taxon>Conexibacteraceae</taxon>
        <taxon>Conexibacter</taxon>
    </lineage>
</organism>
<evidence type="ECO:0000256" key="1">
    <source>
        <dbReference type="ARBA" id="ARBA00004871"/>
    </source>
</evidence>
<gene>
    <name evidence="5" type="primary">aroE</name>
    <name evidence="9" type="ORF">BDZ31_004486</name>
</gene>
<dbReference type="PANTHER" id="PTHR21089:SF1">
    <property type="entry name" value="BIFUNCTIONAL 3-DEHYDROQUINATE DEHYDRATASE_SHIKIMATE DEHYDROGENASE, CHLOROPLASTIC"/>
    <property type="match status" value="1"/>
</dbReference>
<reference evidence="9 10" key="1">
    <citation type="submission" date="2020-08" db="EMBL/GenBank/DDBJ databases">
        <title>Genomic Encyclopedia of Archaeal and Bacterial Type Strains, Phase II (KMG-II): from individual species to whole genera.</title>
        <authorList>
            <person name="Goeker M."/>
        </authorList>
    </citation>
    <scope>NUCLEOTIDE SEQUENCE [LARGE SCALE GENOMIC DNA]</scope>
    <source>
        <strain evidence="9 10">DSM 23288</strain>
    </source>
</reference>
<feature type="binding site" evidence="5">
    <location>
        <position position="63"/>
    </location>
    <ligand>
        <name>shikimate</name>
        <dbReference type="ChEBI" id="CHEBI:36208"/>
    </ligand>
</feature>
<feature type="binding site" evidence="5">
    <location>
        <position position="258"/>
    </location>
    <ligand>
        <name>NADP(+)</name>
        <dbReference type="ChEBI" id="CHEBI:58349"/>
    </ligand>
</feature>
<dbReference type="Pfam" id="PF08501">
    <property type="entry name" value="Shikimate_dh_N"/>
    <property type="match status" value="1"/>
</dbReference>
<dbReference type="InterPro" id="IPR041121">
    <property type="entry name" value="SDH_C"/>
</dbReference>
<dbReference type="GO" id="GO:0008652">
    <property type="term" value="P:amino acid biosynthetic process"/>
    <property type="evidence" value="ECO:0007669"/>
    <property type="project" value="UniProtKB-KW"/>
</dbReference>
<dbReference type="InterPro" id="IPR036291">
    <property type="entry name" value="NAD(P)-bd_dom_sf"/>
</dbReference>
<feature type="binding site" evidence="5">
    <location>
        <position position="235"/>
    </location>
    <ligand>
        <name>NADP(+)</name>
        <dbReference type="ChEBI" id="CHEBI:58349"/>
    </ligand>
</feature>
<dbReference type="GO" id="GO:0019632">
    <property type="term" value="P:shikimate metabolic process"/>
    <property type="evidence" value="ECO:0007669"/>
    <property type="project" value="TreeGrafter"/>
</dbReference>
<evidence type="ECO:0000313" key="10">
    <source>
        <dbReference type="Proteomes" id="UP000585272"/>
    </source>
</evidence>
<feature type="domain" description="Quinate/shikimate 5-dehydrogenase/glutamyl-tRNA reductase" evidence="6">
    <location>
        <begin position="118"/>
        <end position="165"/>
    </location>
</feature>
<comment type="subunit">
    <text evidence="5">Homodimer.</text>
</comment>
<dbReference type="SUPFAM" id="SSF51735">
    <property type="entry name" value="NAD(P)-binding Rossmann-fold domains"/>
    <property type="match status" value="1"/>
</dbReference>
<comment type="catalytic activity">
    <reaction evidence="4 5">
        <text>shikimate + NADP(+) = 3-dehydroshikimate + NADPH + H(+)</text>
        <dbReference type="Rhea" id="RHEA:17737"/>
        <dbReference type="ChEBI" id="CHEBI:15378"/>
        <dbReference type="ChEBI" id="CHEBI:16630"/>
        <dbReference type="ChEBI" id="CHEBI:36208"/>
        <dbReference type="ChEBI" id="CHEBI:57783"/>
        <dbReference type="ChEBI" id="CHEBI:58349"/>
        <dbReference type="EC" id="1.1.1.25"/>
    </reaction>
</comment>
<dbReference type="GO" id="GO:0009073">
    <property type="term" value="P:aromatic amino acid family biosynthetic process"/>
    <property type="evidence" value="ECO:0007669"/>
    <property type="project" value="UniProtKB-KW"/>
</dbReference>
<feature type="domain" description="Shikimate dehydrogenase substrate binding N-terminal" evidence="7">
    <location>
        <begin position="7"/>
        <end position="90"/>
    </location>
</feature>
<comment type="similarity">
    <text evidence="5">Belongs to the shikimate dehydrogenase family.</text>
</comment>
<dbReference type="PANTHER" id="PTHR21089">
    <property type="entry name" value="SHIKIMATE DEHYDROGENASE"/>
    <property type="match status" value="1"/>
</dbReference>
<evidence type="ECO:0000256" key="5">
    <source>
        <dbReference type="HAMAP-Rule" id="MF_00222"/>
    </source>
</evidence>
<comment type="caution">
    <text evidence="5">Lacks conserved residue(s) required for the propagation of feature annotation.</text>
</comment>
<keyword evidence="5" id="KW-0028">Amino-acid biosynthesis</keyword>
<dbReference type="Pfam" id="PF01488">
    <property type="entry name" value="Shikimate_DH"/>
    <property type="match status" value="1"/>
</dbReference>
<dbReference type="EMBL" id="JACHNU010000009">
    <property type="protein sequence ID" value="MBB4664868.1"/>
    <property type="molecule type" value="Genomic_DNA"/>
</dbReference>
<dbReference type="Gene3D" id="3.40.50.10860">
    <property type="entry name" value="Leucine Dehydrogenase, chain A, domain 1"/>
    <property type="match status" value="1"/>
</dbReference>
<accession>A0A840ILP8</accession>
<comment type="function">
    <text evidence="5">Involved in the biosynthesis of the chorismate, which leads to the biosynthesis of aromatic amino acids. Catalyzes the reversible NADPH linked reduction of 3-dehydroshikimate (DHSA) to yield shikimate (SA).</text>
</comment>
<feature type="binding site" evidence="5">
    <location>
        <position position="265"/>
    </location>
    <ligand>
        <name>shikimate</name>
        <dbReference type="ChEBI" id="CHEBI:36208"/>
    </ligand>
</feature>
<proteinExistence type="inferred from homology"/>
<feature type="binding site" evidence="5">
    <location>
        <position position="237"/>
    </location>
    <ligand>
        <name>shikimate</name>
        <dbReference type="ChEBI" id="CHEBI:36208"/>
    </ligand>
</feature>
<name>A0A840ILP8_9ACTN</name>
<evidence type="ECO:0000256" key="3">
    <source>
        <dbReference type="ARBA" id="ARBA00023141"/>
    </source>
</evidence>
<feature type="active site" description="Proton acceptor" evidence="5">
    <location>
        <position position="67"/>
    </location>
</feature>
<evidence type="ECO:0000259" key="8">
    <source>
        <dbReference type="Pfam" id="PF18317"/>
    </source>
</evidence>
<dbReference type="HAMAP" id="MF_00222">
    <property type="entry name" value="Shikimate_DH_AroE"/>
    <property type="match status" value="1"/>
</dbReference>
<feature type="binding site" evidence="5">
    <location>
        <position position="104"/>
    </location>
    <ligand>
        <name>shikimate</name>
        <dbReference type="ChEBI" id="CHEBI:36208"/>
    </ligand>
</feature>
<dbReference type="InterPro" id="IPR013708">
    <property type="entry name" value="Shikimate_DH-bd_N"/>
</dbReference>
<dbReference type="SUPFAM" id="SSF53223">
    <property type="entry name" value="Aminoacid dehydrogenase-like, N-terminal domain"/>
    <property type="match status" value="1"/>
</dbReference>
<dbReference type="Pfam" id="PF18317">
    <property type="entry name" value="SDH_C"/>
    <property type="match status" value="1"/>
</dbReference>
<dbReference type="Proteomes" id="UP000585272">
    <property type="component" value="Unassembled WGS sequence"/>
</dbReference>
<dbReference type="EC" id="1.1.1.25" evidence="2 5"/>
<dbReference type="RefSeq" id="WP_343075673.1">
    <property type="nucleotide sequence ID" value="NZ_JACHNU010000009.1"/>
</dbReference>
<feature type="binding site" evidence="5">
    <location>
        <position position="88"/>
    </location>
    <ligand>
        <name>shikimate</name>
        <dbReference type="ChEBI" id="CHEBI:36208"/>
    </ligand>
</feature>
<evidence type="ECO:0000256" key="4">
    <source>
        <dbReference type="ARBA" id="ARBA00049442"/>
    </source>
</evidence>
<keyword evidence="3 5" id="KW-0057">Aromatic amino acid biosynthesis</keyword>
<dbReference type="InterPro" id="IPR022893">
    <property type="entry name" value="Shikimate_DH_fam"/>
</dbReference>
<comment type="caution">
    <text evidence="9">The sequence shown here is derived from an EMBL/GenBank/DDBJ whole genome shotgun (WGS) entry which is preliminary data.</text>
</comment>
<dbReference type="AlphaFoldDB" id="A0A840ILP8"/>
<dbReference type="InterPro" id="IPR046346">
    <property type="entry name" value="Aminoacid_DH-like_N_sf"/>
</dbReference>
<feature type="binding site" evidence="5">
    <location>
        <begin position="149"/>
        <end position="154"/>
    </location>
    <ligand>
        <name>NADP(+)</name>
        <dbReference type="ChEBI" id="CHEBI:58349"/>
    </ligand>
</feature>
<keyword evidence="5 9" id="KW-0560">Oxidoreductase</keyword>
<evidence type="ECO:0000259" key="6">
    <source>
        <dbReference type="Pfam" id="PF01488"/>
    </source>
</evidence>
<comment type="pathway">
    <text evidence="1 5">Metabolic intermediate biosynthesis; chorismate biosynthesis; chorismate from D-erythrose 4-phosphate and phosphoenolpyruvate: step 4/7.</text>
</comment>
<dbReference type="Gene3D" id="3.40.50.720">
    <property type="entry name" value="NAD(P)-binding Rossmann-like Domain"/>
    <property type="match status" value="1"/>
</dbReference>
<dbReference type="InterPro" id="IPR006151">
    <property type="entry name" value="Shikm_DH/Glu-tRNA_Rdtase"/>
</dbReference>
<dbReference type="GO" id="GO:0004764">
    <property type="term" value="F:shikimate 3-dehydrogenase (NADP+) activity"/>
    <property type="evidence" value="ECO:0007669"/>
    <property type="project" value="UniProtKB-UniRule"/>
</dbReference>
<evidence type="ECO:0000259" key="7">
    <source>
        <dbReference type="Pfam" id="PF08501"/>
    </source>
</evidence>
<evidence type="ECO:0000313" key="9">
    <source>
        <dbReference type="EMBL" id="MBB4664868.1"/>
    </source>
</evidence>
<dbReference type="GO" id="GO:0005829">
    <property type="term" value="C:cytosol"/>
    <property type="evidence" value="ECO:0007669"/>
    <property type="project" value="TreeGrafter"/>
</dbReference>
<feature type="domain" description="SDH C-terminal" evidence="8">
    <location>
        <begin position="258"/>
        <end position="288"/>
    </location>
</feature>
<dbReference type="GO" id="GO:0050661">
    <property type="term" value="F:NADP binding"/>
    <property type="evidence" value="ECO:0007669"/>
    <property type="project" value="TreeGrafter"/>
</dbReference>
<feature type="binding site" evidence="5">
    <location>
        <begin position="15"/>
        <end position="17"/>
    </location>
    <ligand>
        <name>shikimate</name>
        <dbReference type="ChEBI" id="CHEBI:36208"/>
    </ligand>
</feature>
<dbReference type="CDD" id="cd01065">
    <property type="entry name" value="NAD_bind_Shikimate_DH"/>
    <property type="match status" value="1"/>
</dbReference>
<evidence type="ECO:0000256" key="2">
    <source>
        <dbReference type="ARBA" id="ARBA00012962"/>
    </source>
</evidence>
<dbReference type="GO" id="GO:0009423">
    <property type="term" value="P:chorismate biosynthetic process"/>
    <property type="evidence" value="ECO:0007669"/>
    <property type="project" value="UniProtKB-UniRule"/>
</dbReference>
<sequence>MSGLCGVLGWPVRHSRSPVMHEAGYAALGLAGWRYQLLPVPPELFEETVRGLPGAGFTGANVTIPHKEAALALADEATASARAIGAANTLTFLPDGRIHADNTDAPGLIDALPFDPAGASAVVLGAGGTARAAVWALLDAGAADVAVWNRTAARAERIVAELGGRVLAAAAAAPDAPAGADASRVPPVPDADAPLPAADLLVNTTSVGLERGQDQFAHLPLDRADLRRYRCVVDLVYGAEPTALVAAARDAGVATVDGLELLVRQGARSFARWTGQTAPLDAFRAAARG</sequence>
<dbReference type="UniPathway" id="UPA00053">
    <property type="reaction ID" value="UER00087"/>
</dbReference>
<keyword evidence="5" id="KW-0521">NADP</keyword>
<protein>
    <recommendedName>
        <fullName evidence="2 5">Shikimate dehydrogenase (NADP(+))</fullName>
        <shortName evidence="5">SDH</shortName>
        <ecNumber evidence="2 5">1.1.1.25</ecNumber>
    </recommendedName>
</protein>
<keyword evidence="10" id="KW-1185">Reference proteome</keyword>